<protein>
    <recommendedName>
        <fullName evidence="3">DUF4238 domain-containing protein</fullName>
    </recommendedName>
</protein>
<evidence type="ECO:0000313" key="1">
    <source>
        <dbReference type="EMBL" id="MDQ0420964.1"/>
    </source>
</evidence>
<comment type="caution">
    <text evidence="1">The sequence shown here is derived from an EMBL/GenBank/DDBJ whole genome shotgun (WGS) entry which is preliminary data.</text>
</comment>
<dbReference type="Pfam" id="PF14022">
    <property type="entry name" value="DUF4238"/>
    <property type="match status" value="1"/>
</dbReference>
<reference evidence="1 2" key="1">
    <citation type="submission" date="2023-07" db="EMBL/GenBank/DDBJ databases">
        <title>Genomic Encyclopedia of Type Strains, Phase IV (KMG-IV): sequencing the most valuable type-strain genomes for metagenomic binning, comparative biology and taxonomic classification.</title>
        <authorList>
            <person name="Goeker M."/>
        </authorList>
    </citation>
    <scope>NUCLEOTIDE SEQUENCE [LARGE SCALE GENOMIC DNA]</scope>
    <source>
        <strain evidence="1 2">DSM 1111</strain>
    </source>
</reference>
<accession>A0ABU0G6J7</accession>
<dbReference type="Proteomes" id="UP001238496">
    <property type="component" value="Unassembled WGS sequence"/>
</dbReference>
<dbReference type="InterPro" id="IPR025332">
    <property type="entry name" value="DUF4238"/>
</dbReference>
<sequence>MQAANKHHYLPVFYLKQWALQPGGRVVEFSRPFGPEVKPRRVHPSGTGYVNRLYASEVAEVGAWEMERDFFSPVDSRAADAMRRLISGAVLSDAERQAWATFVVSLLCRMPEDVPLVKEMRKQVILMFAPAFRRAYDASRPAEETRTFDQLTSEVMETAPDRALRTLEKIITNERLIDILCRMKWAVTPLSSGNELLTSDRPATYTKVLNADESHFVLPIGPEHLFIAANNSGMLKRIAAMPKLGTMANQKAVEQASKLVYGSSERQLRFVQNRMGRDKEPQLMRRLLALQAAQAPAYLEVMESIPLDSFLEDQLDAKAALSRSAASSFPTKACPSSVRNSWV</sequence>
<keyword evidence="2" id="KW-1185">Reference proteome</keyword>
<dbReference type="RefSeq" id="WP_307372173.1">
    <property type="nucleotide sequence ID" value="NZ_JAUSUW010000005.1"/>
</dbReference>
<evidence type="ECO:0000313" key="2">
    <source>
        <dbReference type="Proteomes" id="UP001238496"/>
    </source>
</evidence>
<organism evidence="1 2">
    <name type="scientific">Peteryoungia aggregata LMG 23059</name>
    <dbReference type="NCBI Taxonomy" id="1368425"/>
    <lineage>
        <taxon>Bacteria</taxon>
        <taxon>Pseudomonadati</taxon>
        <taxon>Pseudomonadota</taxon>
        <taxon>Alphaproteobacteria</taxon>
        <taxon>Hyphomicrobiales</taxon>
        <taxon>Rhizobiaceae</taxon>
        <taxon>Peteryoungia</taxon>
    </lineage>
</organism>
<evidence type="ECO:0008006" key="3">
    <source>
        <dbReference type="Google" id="ProtNLM"/>
    </source>
</evidence>
<proteinExistence type="predicted"/>
<name>A0ABU0G6J7_9HYPH</name>
<gene>
    <name evidence="1" type="ORF">J2045_001991</name>
</gene>
<dbReference type="EMBL" id="JAUSUW010000005">
    <property type="protein sequence ID" value="MDQ0420964.1"/>
    <property type="molecule type" value="Genomic_DNA"/>
</dbReference>